<dbReference type="GO" id="GO:0016757">
    <property type="term" value="F:glycosyltransferase activity"/>
    <property type="evidence" value="ECO:0007669"/>
    <property type="project" value="UniProtKB-KW"/>
</dbReference>
<dbReference type="Pfam" id="PF17767">
    <property type="entry name" value="NAPRTase_N"/>
    <property type="match status" value="1"/>
</dbReference>
<evidence type="ECO:0000313" key="13">
    <source>
        <dbReference type="EMBL" id="MEX0430831.1"/>
    </source>
</evidence>
<evidence type="ECO:0000256" key="7">
    <source>
        <dbReference type="ARBA" id="ARBA00022679"/>
    </source>
</evidence>
<comment type="PTM">
    <text evidence="9">Transiently phosphorylated on a His residue during the reaction cycle. Phosphorylation strongly increases the affinity for substrates and increases the rate of nicotinate D-ribonucleotide production. Dephosphorylation regenerates the low-affinity form of the enzyme, leading to product release.</text>
</comment>
<dbReference type="Proteomes" id="UP001556637">
    <property type="component" value="Unassembled WGS sequence"/>
</dbReference>
<keyword evidence="6 9" id="KW-0662">Pyridine nucleotide biosynthesis</keyword>
<dbReference type="InterPro" id="IPR041525">
    <property type="entry name" value="N/Namide_PRibTrfase"/>
</dbReference>
<evidence type="ECO:0000313" key="14">
    <source>
        <dbReference type="Proteomes" id="UP001556637"/>
    </source>
</evidence>
<feature type="domain" description="Nicotinate phosphoribosyltransferase N-terminal" evidence="11">
    <location>
        <begin position="8"/>
        <end position="129"/>
    </location>
</feature>
<dbReference type="Gene3D" id="3.20.140.10">
    <property type="entry name" value="nicotinate phosphoribosyltransferase"/>
    <property type="match status" value="2"/>
</dbReference>
<dbReference type="InterPro" id="IPR040727">
    <property type="entry name" value="NAPRTase_N"/>
</dbReference>
<dbReference type="Gene3D" id="3.20.20.70">
    <property type="entry name" value="Aldolase class I"/>
    <property type="match status" value="1"/>
</dbReference>
<dbReference type="InterPro" id="IPR006405">
    <property type="entry name" value="Nic_PRibTrfase_pncB"/>
</dbReference>
<keyword evidence="4" id="KW-0597">Phosphoprotein</keyword>
<dbReference type="EMBL" id="JBAKFF010000001">
    <property type="protein sequence ID" value="MEX0430831.1"/>
    <property type="molecule type" value="Genomic_DNA"/>
</dbReference>
<evidence type="ECO:0000256" key="4">
    <source>
        <dbReference type="ARBA" id="ARBA00022553"/>
    </source>
</evidence>
<protein>
    <recommendedName>
        <fullName evidence="3 9">Nicotinate phosphoribosyltransferase</fullName>
        <ecNumber evidence="3 9">6.3.4.21</ecNumber>
    </recommendedName>
</protein>
<dbReference type="SUPFAM" id="SSF54675">
    <property type="entry name" value="Nicotinate/Quinolinate PRTase N-terminal domain-like"/>
    <property type="match status" value="1"/>
</dbReference>
<dbReference type="InterPro" id="IPR013785">
    <property type="entry name" value="Aldolase_TIM"/>
</dbReference>
<dbReference type="EC" id="6.3.4.21" evidence="3 9"/>
<dbReference type="PANTHER" id="PTHR11098">
    <property type="entry name" value="NICOTINATE PHOSPHORIBOSYLTRANSFERASE"/>
    <property type="match status" value="1"/>
</dbReference>
<evidence type="ECO:0000259" key="10">
    <source>
        <dbReference type="Pfam" id="PF04095"/>
    </source>
</evidence>
<sequence length="445" mass="49115">MNLERTPLLTDLYELTMLQTYYEHDMTEEAVFELFMRESSQRGFFVAAGLQQGLEWLEQMQFKPQELEWMRQTGLFSDAFVDRMADFRFTGRVLALEEGSVFFAEEPLVQIVAPLPEAQFIESRLMNILHYQTLIASKAARCRLAAGETPVIDFGMRRAHGGEAGTWAARTCYLAGFAATATCLASARYGIPPTGTMAHAFVLAHDSEIEAFERFARSHPDNVVLLIDTYNVRRGAERVVEVAGRLADEGITVHGVRIDSGDLAANARMTREILDRGGLGDTRILVSGGLDEYRIESLLSEDVPIDGVGVGSNVDTSADVPFLDSAYKLHYFRDKPRGKHSAGKTDLPGRKQIFRQFDCAGVMTGDTLGLMSESLAGEPMLKEVMASGRQVADAGATDLNQARQRCATQLSLLPADVRTLRAPDRYPVALSAGLERLRAELAARH</sequence>
<dbReference type="InterPro" id="IPR007229">
    <property type="entry name" value="Nic_PRibTrfase-Fam"/>
</dbReference>
<proteinExistence type="inferred from homology"/>
<evidence type="ECO:0000256" key="1">
    <source>
        <dbReference type="ARBA" id="ARBA00004952"/>
    </source>
</evidence>
<feature type="domain" description="Nicotinate/nicotinamide phosphoribosyltransferase" evidence="10">
    <location>
        <begin position="152"/>
        <end position="266"/>
    </location>
</feature>
<dbReference type="InterPro" id="IPR036068">
    <property type="entry name" value="Nicotinate_pribotase-like_C"/>
</dbReference>
<dbReference type="NCBIfam" id="NF006696">
    <property type="entry name" value="PRK09243.1-3"/>
    <property type="match status" value="1"/>
</dbReference>
<evidence type="ECO:0000256" key="3">
    <source>
        <dbReference type="ARBA" id="ARBA00013236"/>
    </source>
</evidence>
<dbReference type="NCBIfam" id="NF009131">
    <property type="entry name" value="PRK12484.1"/>
    <property type="match status" value="1"/>
</dbReference>
<dbReference type="Pfam" id="PF04095">
    <property type="entry name" value="NAPRTase"/>
    <property type="match status" value="1"/>
</dbReference>
<feature type="domain" description="Nicotinate phosphoribosyltransferase C-terminal" evidence="12">
    <location>
        <begin position="378"/>
        <end position="437"/>
    </location>
</feature>
<comment type="similarity">
    <text evidence="2 9">Belongs to the NAPRTase family.</text>
</comment>
<dbReference type="RefSeq" id="WP_367983610.1">
    <property type="nucleotide sequence ID" value="NZ_JBAKFF010000001.1"/>
</dbReference>
<evidence type="ECO:0000256" key="2">
    <source>
        <dbReference type="ARBA" id="ARBA00010897"/>
    </source>
</evidence>
<dbReference type="SUPFAM" id="SSF51690">
    <property type="entry name" value="Nicotinate/Quinolinate PRTase C-terminal domain-like"/>
    <property type="match status" value="1"/>
</dbReference>
<comment type="function">
    <text evidence="9">Catalyzes the first step in the biosynthesis of NAD from nicotinic acid, the ATP-dependent synthesis of beta-nicotinate D-ribonucleotide from nicotinate and 5-phospho-D-ribose 1-phosphate.</text>
</comment>
<keyword evidence="5 9" id="KW-0436">Ligase</keyword>
<gene>
    <name evidence="13" type="ORF">V6X30_05365</name>
</gene>
<dbReference type="InterPro" id="IPR041619">
    <property type="entry name" value="NAPRTase_C"/>
</dbReference>
<evidence type="ECO:0000256" key="6">
    <source>
        <dbReference type="ARBA" id="ARBA00022642"/>
    </source>
</evidence>
<dbReference type="PIRSF" id="PIRSF000484">
    <property type="entry name" value="NAPRT"/>
    <property type="match status" value="1"/>
</dbReference>
<evidence type="ECO:0000256" key="8">
    <source>
        <dbReference type="ARBA" id="ARBA00048668"/>
    </source>
</evidence>
<accession>A0ABV3T6K8</accession>
<evidence type="ECO:0000259" key="12">
    <source>
        <dbReference type="Pfam" id="PF17956"/>
    </source>
</evidence>
<keyword evidence="7 9" id="KW-0808">Transferase</keyword>
<evidence type="ECO:0000256" key="9">
    <source>
        <dbReference type="RuleBase" id="RU365100"/>
    </source>
</evidence>
<keyword evidence="14" id="KW-1185">Reference proteome</keyword>
<dbReference type="CDD" id="cd01570">
    <property type="entry name" value="NAPRTase_A"/>
    <property type="match status" value="1"/>
</dbReference>
<evidence type="ECO:0000256" key="5">
    <source>
        <dbReference type="ARBA" id="ARBA00022598"/>
    </source>
</evidence>
<keyword evidence="13" id="KW-0328">Glycosyltransferase</keyword>
<dbReference type="PANTHER" id="PTHR11098:SF1">
    <property type="entry name" value="NICOTINATE PHOSPHORIBOSYLTRANSFERASE"/>
    <property type="match status" value="1"/>
</dbReference>
<organism evidence="13 14">
    <name type="scientific">Spiribacter insolitus</name>
    <dbReference type="NCBI Taxonomy" id="3122417"/>
    <lineage>
        <taxon>Bacteria</taxon>
        <taxon>Pseudomonadati</taxon>
        <taxon>Pseudomonadota</taxon>
        <taxon>Gammaproteobacteria</taxon>
        <taxon>Chromatiales</taxon>
        <taxon>Ectothiorhodospiraceae</taxon>
        <taxon>Spiribacter</taxon>
    </lineage>
</organism>
<reference evidence="13 14" key="1">
    <citation type="submission" date="2024-02" db="EMBL/GenBank/DDBJ databases">
        <title>New especies of Spiribacter isolated from saline water.</title>
        <authorList>
            <person name="Leon M.J."/>
            <person name="De La Haba R."/>
            <person name="Sanchez-Porro C."/>
            <person name="Ventosa A."/>
        </authorList>
    </citation>
    <scope>NUCLEOTIDE SEQUENCE [LARGE SCALE GENOMIC DNA]</scope>
    <source>
        <strain evidence="14">ag22IC4-189</strain>
    </source>
</reference>
<comment type="pathway">
    <text evidence="1 9">Cofactor biosynthesis; NAD(+) biosynthesis; nicotinate D-ribonucleotide from nicotinate: step 1/1.</text>
</comment>
<dbReference type="NCBIfam" id="TIGR01513">
    <property type="entry name" value="NAPRTase_put"/>
    <property type="match status" value="1"/>
</dbReference>
<name>A0ABV3T6K8_9GAMM</name>
<comment type="caution">
    <text evidence="13">The sequence shown here is derived from an EMBL/GenBank/DDBJ whole genome shotgun (WGS) entry which is preliminary data.</text>
</comment>
<dbReference type="GO" id="GO:0004516">
    <property type="term" value="F:nicotinate phosphoribosyltransferase activity"/>
    <property type="evidence" value="ECO:0007669"/>
    <property type="project" value="UniProtKB-EC"/>
</dbReference>
<comment type="catalytic activity">
    <reaction evidence="8 9">
        <text>5-phospho-alpha-D-ribose 1-diphosphate + nicotinate + ATP + H2O = nicotinate beta-D-ribonucleotide + ADP + phosphate + diphosphate</text>
        <dbReference type="Rhea" id="RHEA:36163"/>
        <dbReference type="ChEBI" id="CHEBI:15377"/>
        <dbReference type="ChEBI" id="CHEBI:30616"/>
        <dbReference type="ChEBI" id="CHEBI:32544"/>
        <dbReference type="ChEBI" id="CHEBI:33019"/>
        <dbReference type="ChEBI" id="CHEBI:43474"/>
        <dbReference type="ChEBI" id="CHEBI:57502"/>
        <dbReference type="ChEBI" id="CHEBI:58017"/>
        <dbReference type="ChEBI" id="CHEBI:456216"/>
        <dbReference type="EC" id="6.3.4.21"/>
    </reaction>
</comment>
<evidence type="ECO:0000259" key="11">
    <source>
        <dbReference type="Pfam" id="PF17767"/>
    </source>
</evidence>
<dbReference type="Pfam" id="PF17956">
    <property type="entry name" value="NAPRTase_C"/>
    <property type="match status" value="1"/>
</dbReference>